<dbReference type="Proteomes" id="UP000261540">
    <property type="component" value="Unplaced"/>
</dbReference>
<evidence type="ECO:0000256" key="1">
    <source>
        <dbReference type="ARBA" id="ARBA00004498"/>
    </source>
</evidence>
<keyword evidence="6 9" id="KW-0879">Wnt signaling pathway</keyword>
<comment type="subcellular location">
    <subcellularLocation>
        <location evidence="1 9">Secreted</location>
        <location evidence="1 9">Extracellular space</location>
        <location evidence="1 9">Extracellular matrix</location>
    </subcellularLocation>
</comment>
<reference evidence="10" key="1">
    <citation type="submission" date="2025-08" db="UniProtKB">
        <authorList>
            <consortium name="Ensembl"/>
        </authorList>
    </citation>
    <scope>IDENTIFICATION</scope>
</reference>
<dbReference type="GO" id="GO:0005125">
    <property type="term" value="F:cytokine activity"/>
    <property type="evidence" value="ECO:0007669"/>
    <property type="project" value="TreeGrafter"/>
</dbReference>
<name>A0A3B3S6Z4_9TELE</name>
<evidence type="ECO:0000313" key="11">
    <source>
        <dbReference type="Proteomes" id="UP000261540"/>
    </source>
</evidence>
<dbReference type="GO" id="GO:0005109">
    <property type="term" value="F:frizzled binding"/>
    <property type="evidence" value="ECO:0007669"/>
    <property type="project" value="TreeGrafter"/>
</dbReference>
<evidence type="ECO:0000256" key="3">
    <source>
        <dbReference type="ARBA" id="ARBA00022473"/>
    </source>
</evidence>
<evidence type="ECO:0000256" key="2">
    <source>
        <dbReference type="ARBA" id="ARBA00005683"/>
    </source>
</evidence>
<comment type="similarity">
    <text evidence="2 9">Belongs to the Wnt family.</text>
</comment>
<keyword evidence="8" id="KW-0449">Lipoprotein</keyword>
<evidence type="ECO:0000313" key="10">
    <source>
        <dbReference type="Ensembl" id="ENSPKIP00000025761.1"/>
    </source>
</evidence>
<proteinExistence type="inferred from homology"/>
<dbReference type="STRING" id="1676925.ENSPKIP00000025761"/>
<dbReference type="Ensembl" id="ENSPKIT00000006507.1">
    <property type="protein sequence ID" value="ENSPKIP00000025761.1"/>
    <property type="gene ID" value="ENSPKIG00000008515.1"/>
</dbReference>
<dbReference type="FunFam" id="3.30.2460.20:FF:000001">
    <property type="entry name" value="Wnt homolog"/>
    <property type="match status" value="1"/>
</dbReference>
<accession>A0A3B3S6Z4</accession>
<protein>
    <recommendedName>
        <fullName evidence="9">Protein Wnt</fullName>
    </recommendedName>
</protein>
<dbReference type="Pfam" id="PF00110">
    <property type="entry name" value="wnt"/>
    <property type="match status" value="1"/>
</dbReference>
<evidence type="ECO:0000256" key="9">
    <source>
        <dbReference type="RuleBase" id="RU003500"/>
    </source>
</evidence>
<keyword evidence="4" id="KW-0964">Secreted</keyword>
<dbReference type="GeneTree" id="ENSGT00940000159231"/>
<dbReference type="PANTHER" id="PTHR12027">
    <property type="entry name" value="WNT RELATED"/>
    <property type="match status" value="1"/>
</dbReference>
<keyword evidence="3 9" id="KW-0217">Developmental protein</keyword>
<dbReference type="InterPro" id="IPR005817">
    <property type="entry name" value="Wnt"/>
</dbReference>
<dbReference type="SMART" id="SM00097">
    <property type="entry name" value="WNT1"/>
    <property type="match status" value="1"/>
</dbReference>
<keyword evidence="11" id="KW-1185">Reference proteome</keyword>
<evidence type="ECO:0000256" key="4">
    <source>
        <dbReference type="ARBA" id="ARBA00022525"/>
    </source>
</evidence>
<keyword evidence="5" id="KW-0272">Extracellular matrix</keyword>
<dbReference type="GO" id="GO:0048794">
    <property type="term" value="P:swim bladder development"/>
    <property type="evidence" value="ECO:0007669"/>
    <property type="project" value="Ensembl"/>
</dbReference>
<dbReference type="InterPro" id="IPR018161">
    <property type="entry name" value="Wnt_CS"/>
</dbReference>
<dbReference type="Gene3D" id="3.30.2460.20">
    <property type="match status" value="1"/>
</dbReference>
<dbReference type="GO" id="GO:0072574">
    <property type="term" value="P:hepatocyte proliferation"/>
    <property type="evidence" value="ECO:0007669"/>
    <property type="project" value="Ensembl"/>
</dbReference>
<evidence type="ECO:0000256" key="7">
    <source>
        <dbReference type="ARBA" id="ARBA00023157"/>
    </source>
</evidence>
<dbReference type="AlphaFoldDB" id="A0A3B3S6Z4"/>
<comment type="function">
    <text evidence="9">Ligand for members of the frizzled family of seven transmembrane receptors.</text>
</comment>
<evidence type="ECO:0000256" key="8">
    <source>
        <dbReference type="ARBA" id="ARBA00023288"/>
    </source>
</evidence>
<dbReference type="PRINTS" id="PR01349">
    <property type="entry name" value="WNTPROTEIN"/>
</dbReference>
<reference evidence="10" key="2">
    <citation type="submission" date="2025-09" db="UniProtKB">
        <authorList>
            <consortium name="Ensembl"/>
        </authorList>
    </citation>
    <scope>IDENTIFICATION</scope>
</reference>
<keyword evidence="7" id="KW-1015">Disulfide bond</keyword>
<dbReference type="GO" id="GO:0030182">
    <property type="term" value="P:neuron differentiation"/>
    <property type="evidence" value="ECO:0007669"/>
    <property type="project" value="TreeGrafter"/>
</dbReference>
<sequence>MDAPPSRICVYLPALICCFTPGIAASWWYMHSLGSQVMCDNIPRLAPRQRQLCRQHPSVMLVIGAGIKDWMDECKEQFRHQRWDCSAVAREQGSYRRLLPRDTREVAFIYAVSSAGMVHTLARACSQGELDTCSCDPHKTGISSDSQGSFSWGGCSDNINFAVSFARAFIDAQEGKQRDARALMNLHNNRVGRKAVRCSMSQECKCHGVSGSCAVRTCWMALRDFRRTGDYLHRKYDGAIQVVMNQYGTRFTRAHESFGNLTKNELVYMETSPDYCIREPESGSMGTGGRACNRTSKGTDGCEVMCCGRGYNTARVSRTSQCECTFHWCCTVHCKDCQELVDVHTCKFQEGPMYDL</sequence>
<dbReference type="GO" id="GO:0060070">
    <property type="term" value="P:canonical Wnt signaling pathway"/>
    <property type="evidence" value="ECO:0007669"/>
    <property type="project" value="TreeGrafter"/>
</dbReference>
<dbReference type="PROSITE" id="PS00246">
    <property type="entry name" value="WNT1"/>
    <property type="match status" value="1"/>
</dbReference>
<organism evidence="10 11">
    <name type="scientific">Paramormyrops kingsleyae</name>
    <dbReference type="NCBI Taxonomy" id="1676925"/>
    <lineage>
        <taxon>Eukaryota</taxon>
        <taxon>Metazoa</taxon>
        <taxon>Chordata</taxon>
        <taxon>Craniata</taxon>
        <taxon>Vertebrata</taxon>
        <taxon>Euteleostomi</taxon>
        <taxon>Actinopterygii</taxon>
        <taxon>Neopterygii</taxon>
        <taxon>Teleostei</taxon>
        <taxon>Osteoglossocephala</taxon>
        <taxon>Osteoglossomorpha</taxon>
        <taxon>Osteoglossiformes</taxon>
        <taxon>Mormyridae</taxon>
        <taxon>Paramormyrops</taxon>
    </lineage>
</organism>
<dbReference type="PANTHER" id="PTHR12027:SF86">
    <property type="entry name" value="PROTEIN WNT-2"/>
    <property type="match status" value="1"/>
</dbReference>
<dbReference type="GO" id="GO:0005615">
    <property type="term" value="C:extracellular space"/>
    <property type="evidence" value="ECO:0007669"/>
    <property type="project" value="TreeGrafter"/>
</dbReference>
<evidence type="ECO:0000256" key="6">
    <source>
        <dbReference type="ARBA" id="ARBA00022687"/>
    </source>
</evidence>
<dbReference type="InterPro" id="IPR043158">
    <property type="entry name" value="Wnt_C"/>
</dbReference>
<dbReference type="GO" id="GO:0045165">
    <property type="term" value="P:cell fate commitment"/>
    <property type="evidence" value="ECO:0007669"/>
    <property type="project" value="TreeGrafter"/>
</dbReference>
<evidence type="ECO:0000256" key="5">
    <source>
        <dbReference type="ARBA" id="ARBA00022530"/>
    </source>
</evidence>